<dbReference type="AlphaFoldDB" id="A0A2R4C8B5"/>
<dbReference type="RefSeq" id="WP_107141208.1">
    <property type="nucleotide sequence ID" value="NZ_CP028324.1"/>
</dbReference>
<dbReference type="Proteomes" id="UP000240505">
    <property type="component" value="Chromosome"/>
</dbReference>
<sequence>MKSLLASLSLALACAAAQGAEPVPVLDQPGFTQAEDTPAADTAAASAAVAPSPAATVPEPGPLPMLAIGVVLVVLRLSRKGRNDTFK</sequence>
<organism evidence="3 4">
    <name type="scientific">Pseudoduganella armeniaca</name>
    <dbReference type="NCBI Taxonomy" id="2072590"/>
    <lineage>
        <taxon>Bacteria</taxon>
        <taxon>Pseudomonadati</taxon>
        <taxon>Pseudomonadota</taxon>
        <taxon>Betaproteobacteria</taxon>
        <taxon>Burkholderiales</taxon>
        <taxon>Oxalobacteraceae</taxon>
        <taxon>Telluria group</taxon>
        <taxon>Pseudoduganella</taxon>
    </lineage>
</organism>
<feature type="compositionally biased region" description="Low complexity" evidence="1">
    <location>
        <begin position="34"/>
        <end position="46"/>
    </location>
</feature>
<evidence type="ECO:0000256" key="1">
    <source>
        <dbReference type="SAM" id="MobiDB-lite"/>
    </source>
</evidence>
<feature type="chain" id="PRO_5015361896" description="PEP-CTERM sorting domain-containing protein" evidence="2">
    <location>
        <begin position="20"/>
        <end position="87"/>
    </location>
</feature>
<feature type="signal peptide" evidence="2">
    <location>
        <begin position="1"/>
        <end position="19"/>
    </location>
</feature>
<proteinExistence type="predicted"/>
<evidence type="ECO:0000313" key="3">
    <source>
        <dbReference type="EMBL" id="AVR95856.1"/>
    </source>
</evidence>
<evidence type="ECO:0000256" key="2">
    <source>
        <dbReference type="SAM" id="SignalP"/>
    </source>
</evidence>
<feature type="region of interest" description="Disordered" evidence="1">
    <location>
        <begin position="27"/>
        <end position="46"/>
    </location>
</feature>
<dbReference type="KEGG" id="masz:C9I28_09035"/>
<name>A0A2R4C8B5_9BURK</name>
<keyword evidence="2" id="KW-0732">Signal</keyword>
<reference evidence="3 4" key="1">
    <citation type="submission" date="2018-03" db="EMBL/GenBank/DDBJ databases">
        <title>Massilia armeniaca sp. nov., isolated from desert soil.</title>
        <authorList>
            <person name="Huang H."/>
            <person name="Ren M."/>
        </authorList>
    </citation>
    <scope>NUCLEOTIDE SEQUENCE [LARGE SCALE GENOMIC DNA]</scope>
    <source>
        <strain evidence="3 4">ZMN-3</strain>
    </source>
</reference>
<gene>
    <name evidence="3" type="ORF">C9I28_09035</name>
</gene>
<evidence type="ECO:0008006" key="5">
    <source>
        <dbReference type="Google" id="ProtNLM"/>
    </source>
</evidence>
<dbReference type="EMBL" id="CP028324">
    <property type="protein sequence ID" value="AVR95856.1"/>
    <property type="molecule type" value="Genomic_DNA"/>
</dbReference>
<evidence type="ECO:0000313" key="4">
    <source>
        <dbReference type="Proteomes" id="UP000240505"/>
    </source>
</evidence>
<protein>
    <recommendedName>
        <fullName evidence="5">PEP-CTERM sorting domain-containing protein</fullName>
    </recommendedName>
</protein>
<keyword evidence="4" id="KW-1185">Reference proteome</keyword>
<accession>A0A2R4C8B5</accession>